<feature type="compositionally biased region" description="Gly residues" evidence="1">
    <location>
        <begin position="307"/>
        <end position="323"/>
    </location>
</feature>
<gene>
    <name evidence="2" type="ORF">QCA50_008794</name>
</gene>
<feature type="compositionally biased region" description="Basic and acidic residues" evidence="1">
    <location>
        <begin position="100"/>
        <end position="113"/>
    </location>
</feature>
<feature type="compositionally biased region" description="Acidic residues" evidence="1">
    <location>
        <begin position="324"/>
        <end position="337"/>
    </location>
</feature>
<sequence>MPTLTQKKQRKANQGGTAPPQGGPVTRSSNKKKEPVVAPEEPPGVEPRASTPTPPIVEDDDDLYTDPPETGGNSVSIEPGENGGPTTTTPEIKQESSSLSDKESEVTHTRSDGRAPTPEPKLSPQTAHNVIRPDRLHLATRLGRIANRNTTNRVYAYIFNRLMTMQQDLDAVTELQNSTMQDVLDVMERTEGPLGAHGTSALCEDPDDDRPPALSEDVMAGILDPYATTMQGRVEYVPPTLPPGLGLDRGAQDSRVASQPPRRSHGPNSETRLRNANLAGTAGGGPIPAAIPPQEMQRPPPPHVRHSGGGQGGGGGGDGPPGDGGDDYGGQDEDDDGNESREWTPHLRENGGGNGVTEKGRATKSPTPTGGTNPPHSYYYRQDTIQPSNVVGRDQTPSMAGARDSTEIETIRSTIREKVGDPLPDQLPILKNLKISQPAGYSGQDDTDTFDVWLSTVCRWLRISRIVGPILDIERVHLLGTVLEGEALLWYHSVIDSPHRIKRYWDFESAIVALYHRFIHQSTSLTATEKFEAVQYTRTGGA</sequence>
<feature type="compositionally biased region" description="Basic and acidic residues" evidence="1">
    <location>
        <begin position="338"/>
        <end position="349"/>
    </location>
</feature>
<feature type="compositionally biased region" description="Polar residues" evidence="1">
    <location>
        <begin position="1"/>
        <end position="16"/>
    </location>
</feature>
<evidence type="ECO:0000313" key="3">
    <source>
        <dbReference type="Proteomes" id="UP001385951"/>
    </source>
</evidence>
<organism evidence="2 3">
    <name type="scientific">Cerrena zonata</name>
    <dbReference type="NCBI Taxonomy" id="2478898"/>
    <lineage>
        <taxon>Eukaryota</taxon>
        <taxon>Fungi</taxon>
        <taxon>Dikarya</taxon>
        <taxon>Basidiomycota</taxon>
        <taxon>Agaricomycotina</taxon>
        <taxon>Agaricomycetes</taxon>
        <taxon>Polyporales</taxon>
        <taxon>Cerrenaceae</taxon>
        <taxon>Cerrena</taxon>
    </lineage>
</organism>
<feature type="region of interest" description="Disordered" evidence="1">
    <location>
        <begin position="1"/>
        <end position="134"/>
    </location>
</feature>
<dbReference type="AlphaFoldDB" id="A0AAW0G6J8"/>
<dbReference type="EMBL" id="JASBNA010000011">
    <property type="protein sequence ID" value="KAK7688421.1"/>
    <property type="molecule type" value="Genomic_DNA"/>
</dbReference>
<feature type="compositionally biased region" description="Polar residues" evidence="1">
    <location>
        <begin position="364"/>
        <end position="375"/>
    </location>
</feature>
<evidence type="ECO:0000313" key="2">
    <source>
        <dbReference type="EMBL" id="KAK7688421.1"/>
    </source>
</evidence>
<feature type="compositionally biased region" description="Low complexity" evidence="1">
    <location>
        <begin position="78"/>
        <end position="91"/>
    </location>
</feature>
<keyword evidence="3" id="KW-1185">Reference proteome</keyword>
<protein>
    <recommendedName>
        <fullName evidence="4">Retrotransposon gag domain-containing protein</fullName>
    </recommendedName>
</protein>
<dbReference type="Proteomes" id="UP001385951">
    <property type="component" value="Unassembled WGS sequence"/>
</dbReference>
<evidence type="ECO:0008006" key="4">
    <source>
        <dbReference type="Google" id="ProtNLM"/>
    </source>
</evidence>
<feature type="region of interest" description="Disordered" evidence="1">
    <location>
        <begin position="196"/>
        <end position="215"/>
    </location>
</feature>
<proteinExistence type="predicted"/>
<evidence type="ECO:0000256" key="1">
    <source>
        <dbReference type="SAM" id="MobiDB-lite"/>
    </source>
</evidence>
<feature type="region of interest" description="Disordered" evidence="1">
    <location>
        <begin position="235"/>
        <end position="408"/>
    </location>
</feature>
<name>A0AAW0G6J8_9APHY</name>
<accession>A0AAW0G6J8</accession>
<reference evidence="2 3" key="1">
    <citation type="submission" date="2022-09" db="EMBL/GenBank/DDBJ databases">
        <authorList>
            <person name="Palmer J.M."/>
        </authorList>
    </citation>
    <scope>NUCLEOTIDE SEQUENCE [LARGE SCALE GENOMIC DNA]</scope>
    <source>
        <strain evidence="2 3">DSM 7382</strain>
    </source>
</reference>
<comment type="caution">
    <text evidence="2">The sequence shown here is derived from an EMBL/GenBank/DDBJ whole genome shotgun (WGS) entry which is preliminary data.</text>
</comment>